<organism evidence="1 2">
    <name type="scientific">Nocardiopsis tropica</name>
    <dbReference type="NCBI Taxonomy" id="109330"/>
    <lineage>
        <taxon>Bacteria</taxon>
        <taxon>Bacillati</taxon>
        <taxon>Actinomycetota</taxon>
        <taxon>Actinomycetes</taxon>
        <taxon>Streptosporangiales</taxon>
        <taxon>Nocardiopsidaceae</taxon>
        <taxon>Nocardiopsis</taxon>
    </lineage>
</organism>
<evidence type="ECO:0000313" key="2">
    <source>
        <dbReference type="Proteomes" id="UP001348641"/>
    </source>
</evidence>
<gene>
    <name evidence="1" type="ORF">Q8A49_28045</name>
</gene>
<comment type="caution">
    <text evidence="1">The sequence shown here is derived from an EMBL/GenBank/DDBJ whole genome shotgun (WGS) entry which is preliminary data.</text>
</comment>
<name>A0ABU7KYJ7_9ACTN</name>
<sequence>MVPDFALGPDRTARESLGEHTAVLAPAGHGGAVPGKGGGG</sequence>
<dbReference type="EMBL" id="JAUUCC010000107">
    <property type="protein sequence ID" value="MEE2054356.1"/>
    <property type="molecule type" value="Genomic_DNA"/>
</dbReference>
<dbReference type="Proteomes" id="UP001348641">
    <property type="component" value="Unassembled WGS sequence"/>
</dbReference>
<evidence type="ECO:0000313" key="1">
    <source>
        <dbReference type="EMBL" id="MEE2054356.1"/>
    </source>
</evidence>
<reference evidence="1 2" key="1">
    <citation type="submission" date="2023-07" db="EMBL/GenBank/DDBJ databases">
        <authorList>
            <person name="Girao M."/>
            <person name="Carvalho M.F."/>
        </authorList>
    </citation>
    <scope>NUCLEOTIDE SEQUENCE [LARGE SCALE GENOMIC DNA]</scope>
    <source>
        <strain evidence="1 2">66/93</strain>
    </source>
</reference>
<protein>
    <submittedName>
        <fullName evidence="1">Uncharacterized protein</fullName>
    </submittedName>
</protein>
<dbReference type="RefSeq" id="WP_330161206.1">
    <property type="nucleotide sequence ID" value="NZ_BAAAJA010000003.1"/>
</dbReference>
<proteinExistence type="predicted"/>
<accession>A0ABU7KYJ7</accession>